<name>A0ABD1LQ79_9FABA</name>
<dbReference type="PANTHER" id="PTHR46148">
    <property type="entry name" value="CHROMO DOMAIN-CONTAINING PROTEIN"/>
    <property type="match status" value="1"/>
</dbReference>
<protein>
    <submittedName>
        <fullName evidence="1">Uncharacterized protein</fullName>
    </submittedName>
</protein>
<accession>A0ABD1LQ79</accession>
<evidence type="ECO:0000313" key="1">
    <source>
        <dbReference type="EMBL" id="KAL2325680.1"/>
    </source>
</evidence>
<reference evidence="1 2" key="1">
    <citation type="submission" date="2024-08" db="EMBL/GenBank/DDBJ databases">
        <title>Insights into the chromosomal genome structure of Flemingia macrophylla.</title>
        <authorList>
            <person name="Ding Y."/>
            <person name="Zhao Y."/>
            <person name="Bi W."/>
            <person name="Wu M."/>
            <person name="Zhao G."/>
            <person name="Gong Y."/>
            <person name="Li W."/>
            <person name="Zhang P."/>
        </authorList>
    </citation>
    <scope>NUCLEOTIDE SEQUENCE [LARGE SCALE GENOMIC DNA]</scope>
    <source>
        <strain evidence="1">DYQJB</strain>
        <tissue evidence="1">Leaf</tissue>
    </source>
</reference>
<organism evidence="1 2">
    <name type="scientific">Flemingia macrophylla</name>
    <dbReference type="NCBI Taxonomy" id="520843"/>
    <lineage>
        <taxon>Eukaryota</taxon>
        <taxon>Viridiplantae</taxon>
        <taxon>Streptophyta</taxon>
        <taxon>Embryophyta</taxon>
        <taxon>Tracheophyta</taxon>
        <taxon>Spermatophyta</taxon>
        <taxon>Magnoliopsida</taxon>
        <taxon>eudicotyledons</taxon>
        <taxon>Gunneridae</taxon>
        <taxon>Pentapetalae</taxon>
        <taxon>rosids</taxon>
        <taxon>fabids</taxon>
        <taxon>Fabales</taxon>
        <taxon>Fabaceae</taxon>
        <taxon>Papilionoideae</taxon>
        <taxon>50 kb inversion clade</taxon>
        <taxon>NPAAA clade</taxon>
        <taxon>indigoferoid/millettioid clade</taxon>
        <taxon>Phaseoleae</taxon>
        <taxon>Flemingia</taxon>
    </lineage>
</organism>
<comment type="caution">
    <text evidence="1">The sequence shown here is derived from an EMBL/GenBank/DDBJ whole genome shotgun (WGS) entry which is preliminary data.</text>
</comment>
<proteinExistence type="predicted"/>
<sequence length="326" mass="36628">MFDSKSAISSTNTFMVPAFAAFILFSFTVHREYNTVDTSFFLRNPPLSRRLTSVGIIRGSQVLLAAVGAHRRVAAPRQRTLGSEGAVEARDVQVRSVLLLRDLVRHVSVQLGGGGRSLARNLLRDEAFAHAEVLMLREGRVLRNRGMEEGFVIAPVSLSAGRERWEAQGYFRPSFDRGSDAFVIPMPPPNVTSYLHMGFQKPHADKRRRPLEFAKRDHIVIKVTPTTGVDRALLISTLDLIKLFIRGPLDNELVLPQQLSNLHNVFHISQLTKYIVDPSHILEVDEVQTDSLFTDFHGPYMDIKYKFVHFANQALSSLLNVGFVEP</sequence>
<gene>
    <name evidence="1" type="ORF">Fmac_024738</name>
</gene>
<dbReference type="PANTHER" id="PTHR46148:SF60">
    <property type="entry name" value="CHROMO DOMAIN-CONTAINING PROTEIN"/>
    <property type="match status" value="1"/>
</dbReference>
<evidence type="ECO:0000313" key="2">
    <source>
        <dbReference type="Proteomes" id="UP001603857"/>
    </source>
</evidence>
<dbReference type="Proteomes" id="UP001603857">
    <property type="component" value="Unassembled WGS sequence"/>
</dbReference>
<keyword evidence="2" id="KW-1185">Reference proteome</keyword>
<dbReference type="AlphaFoldDB" id="A0ABD1LQ79"/>
<dbReference type="EMBL" id="JBGMDY010000008">
    <property type="protein sequence ID" value="KAL2325680.1"/>
    <property type="molecule type" value="Genomic_DNA"/>
</dbReference>